<dbReference type="OrthoDB" id="5291101at2"/>
<keyword evidence="3" id="KW-0808">Transferase</keyword>
<dbReference type="InterPro" id="IPR001173">
    <property type="entry name" value="Glyco_trans_2-like"/>
</dbReference>
<dbReference type="Proteomes" id="UP000184074">
    <property type="component" value="Unassembled WGS sequence"/>
</dbReference>
<organism evidence="3 4">
    <name type="scientific">Cognatiyoonia sediminum</name>
    <dbReference type="NCBI Taxonomy" id="1508389"/>
    <lineage>
        <taxon>Bacteria</taxon>
        <taxon>Pseudomonadati</taxon>
        <taxon>Pseudomonadota</taxon>
        <taxon>Alphaproteobacteria</taxon>
        <taxon>Rhodobacterales</taxon>
        <taxon>Paracoccaceae</taxon>
        <taxon>Cognatiyoonia</taxon>
    </lineage>
</organism>
<accession>A0A1M5QSW5</accession>
<dbReference type="STRING" id="1508389.SAMN05444003_2295"/>
<dbReference type="EMBL" id="FQXB01000003">
    <property type="protein sequence ID" value="SHH16991.1"/>
    <property type="molecule type" value="Genomic_DNA"/>
</dbReference>
<evidence type="ECO:0000259" key="2">
    <source>
        <dbReference type="Pfam" id="PF00535"/>
    </source>
</evidence>
<gene>
    <name evidence="3" type="ORF">SAMN05444003_2295</name>
</gene>
<feature type="coiled-coil region" evidence="1">
    <location>
        <begin position="383"/>
        <end position="413"/>
    </location>
</feature>
<sequence length="414" mass="47306">MPALSIIVTSYNIENYIAQCLDSVVNQTLRDLEVIVVDDGSTDGTPDIIRAYADRDPRIKPILMTENSIGGVATPANLGLDAATAPYIGFADGDDYCELDMFEKLLNAAEAGDHDLAMCKYKLLDESTGELADPAEVNRWNDLDERSYELDVEAKRDFLRFIAVPWRKIYKRSMIEREKIRFPIGDYFYEDNPFHWFSIISAESIAVVPEVLCFHRVTRAGQTMSTADERLFKIFLHHNTIRDWLTEREIEEVYRANLFAWVMSQMEWISERTPKELRETLFDCLRDIYSQYDAADIEAALVAGKKGLRAKKLSDSLAKNNLAKFNQFLDGRTRSNNPFMDGLYHLRYSGVRHTAGLASQYVGRRVSGMGNLTGRRNASEFKLDDVMFSLAVLQAQIKQIEEKLDTLVEKQEKD</sequence>
<feature type="domain" description="Glycosyltransferase 2-like" evidence="2">
    <location>
        <begin position="5"/>
        <end position="175"/>
    </location>
</feature>
<dbReference type="Pfam" id="PF00535">
    <property type="entry name" value="Glycos_transf_2"/>
    <property type="match status" value="1"/>
</dbReference>
<evidence type="ECO:0000313" key="4">
    <source>
        <dbReference type="Proteomes" id="UP000184074"/>
    </source>
</evidence>
<evidence type="ECO:0000256" key="1">
    <source>
        <dbReference type="SAM" id="Coils"/>
    </source>
</evidence>
<dbReference type="InterPro" id="IPR029044">
    <property type="entry name" value="Nucleotide-diphossugar_trans"/>
</dbReference>
<name>A0A1M5QSW5_9RHOB</name>
<reference evidence="3 4" key="1">
    <citation type="submission" date="2016-11" db="EMBL/GenBank/DDBJ databases">
        <authorList>
            <person name="Jaros S."/>
            <person name="Januszkiewicz K."/>
            <person name="Wedrychowicz H."/>
        </authorList>
    </citation>
    <scope>NUCLEOTIDE SEQUENCE [LARGE SCALE GENOMIC DNA]</scope>
    <source>
        <strain evidence="3 4">DSM 28715</strain>
    </source>
</reference>
<dbReference type="RefSeq" id="WP_131802799.1">
    <property type="nucleotide sequence ID" value="NZ_FQXB01000003.1"/>
</dbReference>
<dbReference type="SUPFAM" id="SSF53448">
    <property type="entry name" value="Nucleotide-diphospho-sugar transferases"/>
    <property type="match status" value="1"/>
</dbReference>
<evidence type="ECO:0000313" key="3">
    <source>
        <dbReference type="EMBL" id="SHH16991.1"/>
    </source>
</evidence>
<proteinExistence type="predicted"/>
<dbReference type="GO" id="GO:0016758">
    <property type="term" value="F:hexosyltransferase activity"/>
    <property type="evidence" value="ECO:0007669"/>
    <property type="project" value="UniProtKB-ARBA"/>
</dbReference>
<dbReference type="AlphaFoldDB" id="A0A1M5QSW5"/>
<dbReference type="PANTHER" id="PTHR22916">
    <property type="entry name" value="GLYCOSYLTRANSFERASE"/>
    <property type="match status" value="1"/>
</dbReference>
<protein>
    <submittedName>
        <fullName evidence="3">Glycosyl transferase family 2</fullName>
    </submittedName>
</protein>
<dbReference type="PANTHER" id="PTHR22916:SF3">
    <property type="entry name" value="UDP-GLCNAC:BETAGAL BETA-1,3-N-ACETYLGLUCOSAMINYLTRANSFERASE-LIKE PROTEIN 1"/>
    <property type="match status" value="1"/>
</dbReference>
<keyword evidence="4" id="KW-1185">Reference proteome</keyword>
<keyword evidence="1" id="KW-0175">Coiled coil</keyword>
<dbReference type="Gene3D" id="3.90.550.10">
    <property type="entry name" value="Spore Coat Polysaccharide Biosynthesis Protein SpsA, Chain A"/>
    <property type="match status" value="1"/>
</dbReference>
<dbReference type="CDD" id="cd00761">
    <property type="entry name" value="Glyco_tranf_GTA_type"/>
    <property type="match status" value="1"/>
</dbReference>